<dbReference type="EMBL" id="MAHX01000016">
    <property type="protein sequence ID" value="OPC63741.1"/>
    <property type="molecule type" value="Genomic_DNA"/>
</dbReference>
<dbReference type="RefSeq" id="WP_078772343.1">
    <property type="nucleotide sequence ID" value="NZ_CBCSBR010000033.1"/>
</dbReference>
<evidence type="ECO:0008006" key="3">
    <source>
        <dbReference type="Google" id="ProtNLM"/>
    </source>
</evidence>
<protein>
    <recommendedName>
        <fullName evidence="3">SusD/RagB family nutrient-binding outer membrane lipoprotein</fullName>
    </recommendedName>
</protein>
<dbReference type="Gene3D" id="1.25.40.390">
    <property type="match status" value="1"/>
</dbReference>
<accession>A0A1T3MHJ7</accession>
<gene>
    <name evidence="1" type="ORF">BAZ10_06595</name>
</gene>
<organism evidence="1 2">
    <name type="scientific">Elizabethkingia occulta</name>
    <dbReference type="NCBI Taxonomy" id="1867263"/>
    <lineage>
        <taxon>Bacteria</taxon>
        <taxon>Pseudomonadati</taxon>
        <taxon>Bacteroidota</taxon>
        <taxon>Flavobacteriia</taxon>
        <taxon>Flavobacteriales</taxon>
        <taxon>Weeksellaceae</taxon>
        <taxon>Elizabethkingia</taxon>
    </lineage>
</organism>
<dbReference type="Pfam" id="PF12771">
    <property type="entry name" value="SusD-like_2"/>
    <property type="match status" value="1"/>
</dbReference>
<dbReference type="InterPro" id="IPR041662">
    <property type="entry name" value="SusD-like_2"/>
</dbReference>
<reference evidence="1 2" key="1">
    <citation type="submission" date="2016-06" db="EMBL/GenBank/DDBJ databases">
        <title>Revisiting the taxonomy of the Elizabethkingia Genus based on Whole-Genome Sequencing, Optical Mapping, and MALDI-TOF.</title>
        <authorList>
            <person name="Nicholson A.C."/>
        </authorList>
    </citation>
    <scope>NUCLEOTIDE SEQUENCE [LARGE SCALE GENOMIC DNA]</scope>
    <source>
        <strain evidence="1 2">G4070</strain>
    </source>
</reference>
<evidence type="ECO:0000313" key="2">
    <source>
        <dbReference type="Proteomes" id="UP000190813"/>
    </source>
</evidence>
<comment type="caution">
    <text evidence="1">The sequence shown here is derived from an EMBL/GenBank/DDBJ whole genome shotgun (WGS) entry which is preliminary data.</text>
</comment>
<dbReference type="SUPFAM" id="SSF48452">
    <property type="entry name" value="TPR-like"/>
    <property type="match status" value="1"/>
</dbReference>
<sequence>MRIINNTFRYFIFSIGILSLIVMQSCRQELDINKDPNKPTDVPIYTLLTSSQVNTGYIMGGDAARMPASIIQYYGGHRGQPLDYSRYNITSSSADGLWRSVYDALMDLREIQNKGTKSGDRIYVGISQVLQAYVFSVTTDIFGDIPFSMALQGAGNITPAYDKQESIYPALVKMIDDGIVNINSLAGLKPGTDDVIYNGNTDSWIRFGNSLKLRLLNHLSKRNPGASTAFLATNPSLIEASATNAVVRFGTAASNANPIYQFDVLSGRKDNAVASTIVDKMKLLNDPRIDVYFKKVVNNGAGFQGQYRGNIPGEDTDDSGENLFSRVGSAYASTDSPVILMSAAEVNFIKAEIYFRSNDMVKSKISFDTAITQDFSALGLSGKVSVYLADSKVAFNNSLERIMEQKWITMFQSAFESWVDWRRTGFPVFTKIPSFNMTGNIIPRRLSYPQIEINVNTSSLQNGPGIPVPFESLKTRVWWDQ</sequence>
<evidence type="ECO:0000313" key="1">
    <source>
        <dbReference type="EMBL" id="OPC63741.1"/>
    </source>
</evidence>
<proteinExistence type="predicted"/>
<dbReference type="InterPro" id="IPR011990">
    <property type="entry name" value="TPR-like_helical_dom_sf"/>
</dbReference>
<keyword evidence="2" id="KW-1185">Reference proteome</keyword>
<dbReference type="Proteomes" id="UP000190813">
    <property type="component" value="Unassembled WGS sequence"/>
</dbReference>
<dbReference type="PROSITE" id="PS51257">
    <property type="entry name" value="PROKAR_LIPOPROTEIN"/>
    <property type="match status" value="1"/>
</dbReference>
<dbReference type="AlphaFoldDB" id="A0A1T3MHJ7"/>
<name>A0A1T3MHJ7_9FLAO</name>